<evidence type="ECO:0000256" key="1">
    <source>
        <dbReference type="SAM" id="MobiDB-lite"/>
    </source>
</evidence>
<organism evidence="2">
    <name type="scientific">mine drainage metagenome</name>
    <dbReference type="NCBI Taxonomy" id="410659"/>
    <lineage>
        <taxon>unclassified sequences</taxon>
        <taxon>metagenomes</taxon>
        <taxon>ecological metagenomes</taxon>
    </lineage>
</organism>
<feature type="compositionally biased region" description="Basic and acidic residues" evidence="1">
    <location>
        <begin position="158"/>
        <end position="169"/>
    </location>
</feature>
<proteinExistence type="predicted"/>
<dbReference type="SUPFAM" id="SSF52540">
    <property type="entry name" value="P-loop containing nucleoside triphosphate hydrolases"/>
    <property type="match status" value="1"/>
</dbReference>
<evidence type="ECO:0000313" key="2">
    <source>
        <dbReference type="EMBL" id="EQD35634.1"/>
    </source>
</evidence>
<feature type="region of interest" description="Disordered" evidence="1">
    <location>
        <begin position="234"/>
        <end position="262"/>
    </location>
</feature>
<dbReference type="AlphaFoldDB" id="T1A423"/>
<feature type="compositionally biased region" description="Basic and acidic residues" evidence="1">
    <location>
        <begin position="249"/>
        <end position="262"/>
    </location>
</feature>
<dbReference type="InterPro" id="IPR027417">
    <property type="entry name" value="P-loop_NTPase"/>
</dbReference>
<comment type="caution">
    <text evidence="2">The sequence shown here is derived from an EMBL/GenBank/DDBJ whole genome shotgun (WGS) entry which is preliminary data.</text>
</comment>
<sequence>MQREDGSQWQFNPRTTTKFDVFDARALEVGRGDVLVTRSAMNNADGERIGNGTRLEVTGVHADRLTVRDDKGKRFDIDTQRGLAVDHGYAMTADQAQGKTSDVSIGVIRSGQENLANLARLYVIISRARDTGVIITDDAQKLSQTLEKNTGPRQQALETEREREPEHARAGAVAEWLAKRPGDQDWQHSLPGEGTEWLFDQEWARAGNTSLPPMQSEPVDIELIEAIERGREAFAAGLPEPEPDLPELDPDHDHDQDGPSLG</sequence>
<name>T1A423_9ZZZZ</name>
<dbReference type="Gene3D" id="2.30.30.940">
    <property type="match status" value="1"/>
</dbReference>
<reference evidence="2" key="2">
    <citation type="journal article" date="2014" name="ISME J.">
        <title>Microbial stratification in low pH oxic and suboxic macroscopic growths along an acid mine drainage.</title>
        <authorList>
            <person name="Mendez-Garcia C."/>
            <person name="Mesa V."/>
            <person name="Sprenger R.R."/>
            <person name="Richter M."/>
            <person name="Diez M.S."/>
            <person name="Solano J."/>
            <person name="Bargiela R."/>
            <person name="Golyshina O.V."/>
            <person name="Manteca A."/>
            <person name="Ramos J.L."/>
            <person name="Gallego J.R."/>
            <person name="Llorente I."/>
            <person name="Martins Dos Santos V.A."/>
            <person name="Jensen O.N."/>
            <person name="Pelaez A.I."/>
            <person name="Sanchez J."/>
            <person name="Ferrer M."/>
        </authorList>
    </citation>
    <scope>NUCLEOTIDE SEQUENCE</scope>
</reference>
<accession>T1A423</accession>
<reference evidence="2" key="1">
    <citation type="submission" date="2013-08" db="EMBL/GenBank/DDBJ databases">
        <authorList>
            <person name="Mendez C."/>
            <person name="Richter M."/>
            <person name="Ferrer M."/>
            <person name="Sanchez J."/>
        </authorList>
    </citation>
    <scope>NUCLEOTIDE SEQUENCE</scope>
</reference>
<dbReference type="Gene3D" id="3.40.50.300">
    <property type="entry name" value="P-loop containing nucleotide triphosphate hydrolases"/>
    <property type="match status" value="1"/>
</dbReference>
<protein>
    <submittedName>
        <fullName evidence="2">TrwC protein</fullName>
    </submittedName>
</protein>
<feature type="region of interest" description="Disordered" evidence="1">
    <location>
        <begin position="145"/>
        <end position="171"/>
    </location>
</feature>
<feature type="compositionally biased region" description="Polar residues" evidence="1">
    <location>
        <begin position="145"/>
        <end position="157"/>
    </location>
</feature>
<gene>
    <name evidence="2" type="ORF">B1B_16841</name>
</gene>
<dbReference type="EMBL" id="AUZY01011232">
    <property type="protein sequence ID" value="EQD35634.1"/>
    <property type="molecule type" value="Genomic_DNA"/>
</dbReference>